<proteinExistence type="predicted"/>
<organism evidence="1 2">
    <name type="scientific">Thalictrum thalictroides</name>
    <name type="common">Rue-anemone</name>
    <name type="synonym">Anemone thalictroides</name>
    <dbReference type="NCBI Taxonomy" id="46969"/>
    <lineage>
        <taxon>Eukaryota</taxon>
        <taxon>Viridiplantae</taxon>
        <taxon>Streptophyta</taxon>
        <taxon>Embryophyta</taxon>
        <taxon>Tracheophyta</taxon>
        <taxon>Spermatophyta</taxon>
        <taxon>Magnoliopsida</taxon>
        <taxon>Ranunculales</taxon>
        <taxon>Ranunculaceae</taxon>
        <taxon>Thalictroideae</taxon>
        <taxon>Thalictrum</taxon>
    </lineage>
</organism>
<dbReference type="AlphaFoldDB" id="A0A7J6XHV7"/>
<reference evidence="1 2" key="1">
    <citation type="submission" date="2020-06" db="EMBL/GenBank/DDBJ databases">
        <title>Transcriptomic and genomic resources for Thalictrum thalictroides and T. hernandezii: Facilitating candidate gene discovery in an emerging model plant lineage.</title>
        <authorList>
            <person name="Arias T."/>
            <person name="Riano-Pachon D.M."/>
            <person name="Di Stilio V.S."/>
        </authorList>
    </citation>
    <scope>NUCLEOTIDE SEQUENCE [LARGE SCALE GENOMIC DNA]</scope>
    <source>
        <strain evidence="2">cv. WT478/WT964</strain>
        <tissue evidence="1">Leaves</tissue>
    </source>
</reference>
<evidence type="ECO:0008006" key="3">
    <source>
        <dbReference type="Google" id="ProtNLM"/>
    </source>
</evidence>
<accession>A0A7J6XHV7</accession>
<evidence type="ECO:0000313" key="2">
    <source>
        <dbReference type="Proteomes" id="UP000554482"/>
    </source>
</evidence>
<comment type="caution">
    <text evidence="1">The sequence shown here is derived from an EMBL/GenBank/DDBJ whole genome shotgun (WGS) entry which is preliminary data.</text>
</comment>
<dbReference type="EMBL" id="JABWDY010000041">
    <property type="protein sequence ID" value="KAF5208432.1"/>
    <property type="molecule type" value="Genomic_DNA"/>
</dbReference>
<name>A0A7J6XHV7_THATH</name>
<dbReference type="Proteomes" id="UP000554482">
    <property type="component" value="Unassembled WGS sequence"/>
</dbReference>
<protein>
    <recommendedName>
        <fullName evidence="3">DUF4283 domain-containing protein</fullName>
    </recommendedName>
</protein>
<sequence>MQPFSTDLNPFNIRFNTIPLWMSLGGLCLEHHTPDIVDFIAGTAGECIMVLPKMLVPRTSDGYKAKVTVKVFEPLIQGTPANTMEYINFTYHGVAGCYCHACFHLGHDTSHCPQPPIEQQDNILQLEYLFLGASEDFTPQEVGECPTTLPNTPEDVDVVVPLTFVDG</sequence>
<keyword evidence="2" id="KW-1185">Reference proteome</keyword>
<evidence type="ECO:0000313" key="1">
    <source>
        <dbReference type="EMBL" id="KAF5208432.1"/>
    </source>
</evidence>
<gene>
    <name evidence="1" type="ORF">FRX31_001989</name>
</gene>